<dbReference type="PANTHER" id="PTHR10582:SF2">
    <property type="entry name" value="INACTIVE"/>
    <property type="match status" value="1"/>
</dbReference>
<sequence>MVEKDFKIEISNEIPLEKKDDYNIKEEIENHRKSIDRIFVSQYIDDNDGYGSDDYVVTCSYEDKSVLGWSINIEKNEYQPQPGDYFKIDQIDDDFLNFANYVLSRKILFLYNRIHGEHWLIDFNSDRTSSNRFLELKHRVSYYDLDRIGPDGIGFLPNGDLIQVSLRNRKIYKYCLTDKPKNTDLWEYSQINDIEIPESLYSQALQLARSLCRTKLFILVEGYYKSLLIQFDLLTMNFESQYTFDMPELSPEISVNKNQTLLALLAGNDNDYVYIFSMESGKLILKYHEEYYEREPVEFITLKNNSERLIIYNREKGSCALVDPYQVYDTIDISDDDFNDTSVITKSNKKIYIDDDNNVCVTNGLDENKLSNKIMNSNSNYTLPTFKIIQSMLNEIIAQEDIKKVVPFDEKIVVKDKVEIKNLGLCKIVFYNKNNVDYMGIEENDKIRIEYNIPNILSFKLLNNNQDVVLIHMRGIAIYTINEDGFKNRYFWCNNEWNNIYEKFKKESDEIYDINFTNEHYKPLIRSILKNDFDDSKHSILPEIIEILNNNLMEVIERVEDVINDDNLVSSIEMLKIAIENNYDYVLEHIVKNDNLLSKIGIEMFKMAIEKKYIFIKNLVKRIKINDNLVSKIGIEILKIAIEEKYDLIVKQFIDNTSIKLIQDYSENYMTSISLNLLELCDYYPDFIIKYISCTSFILSPYSGRIGNSKNTSLHSYTKDTLYAKESYINKLIQNLRVKEEIQTVSFIVPFPQICVYRDDNDHDNRKTENNHDIIITILKKMITGLKIIMMIPKSNSTWNEFLYKSKSILFCNIDSNNFYNLWNFAAIIDFKWKTFGRVYYFSMWLFYTIFYVCYSLASTLEQNFFSDSYFKLLYIISIIFGSIFLILEIRHFLWNYKIYLNDIWNFFDTGAYLLPIIASIFWLINKSQPPWLTAISIILLSFKFLLFFRVFKSFGIYFAIIIGVAKKVFPFVVLLFFIVLGYAQAFFIVLRSNSINDDNDPRNLATKYKFVNPDGTISNTTTIIQDPDSNTNLFNWFLTSLLAVYNLLTGDSGSLSPFTYRENPIMTILLVTFTFFTVIYLMNLFIGLLNLAIDDYNKEEEYLLQKAQIIMEIELFYMLPWQRNKKEWFPDWIYYDIPVTEIRKLINAIDNEQTVFTYPPIISKRLRELVVLTTNDNKKQTKEELTRELKEKMNKIEQKMEEKMDKIEQKMESIMKSLSKIK</sequence>
<dbReference type="VEuPathDB" id="FungiDB:FUN_013891"/>
<dbReference type="InterPro" id="IPR024862">
    <property type="entry name" value="TRPV"/>
</dbReference>
<feature type="transmembrane region" description="Helical" evidence="7">
    <location>
        <begin position="839"/>
        <end position="858"/>
    </location>
</feature>
<dbReference type="GO" id="GO:0098703">
    <property type="term" value="P:calcium ion import across plasma membrane"/>
    <property type="evidence" value="ECO:0007669"/>
    <property type="project" value="TreeGrafter"/>
</dbReference>
<evidence type="ECO:0000313" key="10">
    <source>
        <dbReference type="Proteomes" id="UP000233469"/>
    </source>
</evidence>
<dbReference type="PANTHER" id="PTHR10582">
    <property type="entry name" value="TRANSIENT RECEPTOR POTENTIAL ION CHANNEL PROTEIN"/>
    <property type="match status" value="1"/>
</dbReference>
<evidence type="ECO:0000256" key="5">
    <source>
        <dbReference type="ARBA" id="ARBA00023136"/>
    </source>
</evidence>
<feature type="transmembrane region" description="Helical" evidence="7">
    <location>
        <begin position="870"/>
        <end position="888"/>
    </location>
</feature>
<dbReference type="VEuPathDB" id="FungiDB:RhiirFUN_017188"/>
<gene>
    <name evidence="9" type="ORF">RhiirC2_845096</name>
</gene>
<accession>A0A2N1NRP0</accession>
<dbReference type="SUPFAM" id="SSF50978">
    <property type="entry name" value="WD40 repeat-like"/>
    <property type="match status" value="1"/>
</dbReference>
<feature type="transmembrane region" description="Helical" evidence="7">
    <location>
        <begin position="1066"/>
        <end position="1094"/>
    </location>
</feature>
<keyword evidence="2 7" id="KW-0812">Transmembrane</keyword>
<comment type="caution">
    <text evidence="9">The sequence shown here is derived from an EMBL/GenBank/DDBJ whole genome shotgun (WGS) entry which is preliminary data.</text>
</comment>
<evidence type="ECO:0000256" key="7">
    <source>
        <dbReference type="SAM" id="Phobius"/>
    </source>
</evidence>
<dbReference type="InterPro" id="IPR005821">
    <property type="entry name" value="Ion_trans_dom"/>
</dbReference>
<feature type="coiled-coil region" evidence="6">
    <location>
        <begin position="1176"/>
        <end position="1218"/>
    </location>
</feature>
<evidence type="ECO:0000256" key="6">
    <source>
        <dbReference type="SAM" id="Coils"/>
    </source>
</evidence>
<dbReference type="InterPro" id="IPR036322">
    <property type="entry name" value="WD40_repeat_dom_sf"/>
</dbReference>
<feature type="transmembrane region" description="Helical" evidence="7">
    <location>
        <begin position="969"/>
        <end position="991"/>
    </location>
</feature>
<dbReference type="GO" id="GO:0005886">
    <property type="term" value="C:plasma membrane"/>
    <property type="evidence" value="ECO:0007669"/>
    <property type="project" value="TreeGrafter"/>
</dbReference>
<evidence type="ECO:0000313" key="9">
    <source>
        <dbReference type="EMBL" id="PKK76549.1"/>
    </source>
</evidence>
<evidence type="ECO:0000256" key="4">
    <source>
        <dbReference type="ARBA" id="ARBA00022989"/>
    </source>
</evidence>
<reference evidence="9 10" key="1">
    <citation type="submission" date="2016-04" db="EMBL/GenBank/DDBJ databases">
        <title>Genome analyses suggest a sexual origin of heterokaryosis in a supposedly ancient asexual fungus.</title>
        <authorList>
            <person name="Ropars J."/>
            <person name="Sedzielewska K."/>
            <person name="Noel J."/>
            <person name="Charron P."/>
            <person name="Farinelli L."/>
            <person name="Marton T."/>
            <person name="Kruger M."/>
            <person name="Pelin A."/>
            <person name="Brachmann A."/>
            <person name="Corradi N."/>
        </authorList>
    </citation>
    <scope>NUCLEOTIDE SEQUENCE [LARGE SCALE GENOMIC DNA]</scope>
    <source>
        <strain evidence="9 10">C2</strain>
    </source>
</reference>
<feature type="domain" description="Ion transport" evidence="8">
    <location>
        <begin position="841"/>
        <end position="1100"/>
    </location>
</feature>
<evidence type="ECO:0000256" key="1">
    <source>
        <dbReference type="ARBA" id="ARBA00004141"/>
    </source>
</evidence>
<keyword evidence="3" id="KW-0677">Repeat</keyword>
<evidence type="ECO:0000256" key="2">
    <source>
        <dbReference type="ARBA" id="ARBA00022692"/>
    </source>
</evidence>
<name>A0A2N1NRP0_9GLOM</name>
<protein>
    <recommendedName>
        <fullName evidence="8">Ion transport domain-containing protein</fullName>
    </recommendedName>
</protein>
<keyword evidence="5 7" id="KW-0472">Membrane</keyword>
<comment type="subcellular location">
    <subcellularLocation>
        <location evidence="1">Membrane</location>
        <topology evidence="1">Multi-pass membrane protein</topology>
    </subcellularLocation>
</comment>
<dbReference type="Pfam" id="PF00520">
    <property type="entry name" value="Ion_trans"/>
    <property type="match status" value="1"/>
</dbReference>
<proteinExistence type="predicted"/>
<dbReference type="Proteomes" id="UP000233469">
    <property type="component" value="Unassembled WGS sequence"/>
</dbReference>
<dbReference type="VEuPathDB" id="FungiDB:RhiirA1_457358"/>
<evidence type="ECO:0000256" key="3">
    <source>
        <dbReference type="ARBA" id="ARBA00022737"/>
    </source>
</evidence>
<organism evidence="9 10">
    <name type="scientific">Rhizophagus irregularis</name>
    <dbReference type="NCBI Taxonomy" id="588596"/>
    <lineage>
        <taxon>Eukaryota</taxon>
        <taxon>Fungi</taxon>
        <taxon>Fungi incertae sedis</taxon>
        <taxon>Mucoromycota</taxon>
        <taxon>Glomeromycotina</taxon>
        <taxon>Glomeromycetes</taxon>
        <taxon>Glomerales</taxon>
        <taxon>Glomeraceae</taxon>
        <taxon>Rhizophagus</taxon>
    </lineage>
</organism>
<keyword evidence="4 7" id="KW-1133">Transmembrane helix</keyword>
<dbReference type="AlphaFoldDB" id="A0A2N1NRP0"/>
<evidence type="ECO:0000259" key="8">
    <source>
        <dbReference type="Pfam" id="PF00520"/>
    </source>
</evidence>
<reference evidence="9 10" key="2">
    <citation type="submission" date="2017-10" db="EMBL/GenBank/DDBJ databases">
        <title>Extensive intraspecific genome diversity in a model arbuscular mycorrhizal fungus.</title>
        <authorList>
            <person name="Chen E.C.H."/>
            <person name="Morin E."/>
            <person name="Baudet D."/>
            <person name="Noel J."/>
            <person name="Ndikumana S."/>
            <person name="Charron P."/>
            <person name="St-Onge C."/>
            <person name="Giorgi J."/>
            <person name="Grigoriev I.V."/>
            <person name="Roux C."/>
            <person name="Martin F.M."/>
            <person name="Corradi N."/>
        </authorList>
    </citation>
    <scope>NUCLEOTIDE SEQUENCE [LARGE SCALE GENOMIC DNA]</scope>
    <source>
        <strain evidence="9 10">C2</strain>
    </source>
</reference>
<keyword evidence="6" id="KW-0175">Coiled coil</keyword>
<dbReference type="EMBL" id="LLXL01000177">
    <property type="protein sequence ID" value="PKK76549.1"/>
    <property type="molecule type" value="Genomic_DNA"/>
</dbReference>
<dbReference type="GO" id="GO:0005216">
    <property type="term" value="F:monoatomic ion channel activity"/>
    <property type="evidence" value="ECO:0007669"/>
    <property type="project" value="InterPro"/>
</dbReference>
<feature type="transmembrane region" description="Helical" evidence="7">
    <location>
        <begin position="900"/>
        <end position="925"/>
    </location>
</feature>
<dbReference type="Gene3D" id="1.10.287.70">
    <property type="match status" value="1"/>
</dbReference>